<evidence type="ECO:0000259" key="1">
    <source>
        <dbReference type="Pfam" id="PF01370"/>
    </source>
</evidence>
<dbReference type="Proteomes" id="UP000256977">
    <property type="component" value="Unassembled WGS sequence"/>
</dbReference>
<dbReference type="EMBL" id="QRDZ01000029">
    <property type="protein sequence ID" value="RED60689.1"/>
    <property type="molecule type" value="Genomic_DNA"/>
</dbReference>
<dbReference type="PANTHER" id="PTHR43245">
    <property type="entry name" value="BIFUNCTIONAL POLYMYXIN RESISTANCE PROTEIN ARNA"/>
    <property type="match status" value="1"/>
</dbReference>
<dbReference type="InterPro" id="IPR050177">
    <property type="entry name" value="Lipid_A_modif_metabolic_enz"/>
</dbReference>
<dbReference type="Pfam" id="PF01370">
    <property type="entry name" value="Epimerase"/>
    <property type="match status" value="1"/>
</dbReference>
<sequence length="332" mass="36778">MKRVLVTGATGFLGRATAVRLHRLGWEVTGLGRDESVGRQLTGQGIPFVQADLRNRREIEDVCEGRDYVIHCAALSSPWGRYPAFYETNVSGTENIVAGCLRHGVRRLVHVSTPSVYFNYNDRLLVSEEEELPRKPVNSYAATKLIAERVVANASRDGLSSIVVRPRAVFGPGDTSLFPRLLRVQESRGIPLIGGGEALLDLTYIDNAVDGLVLACSAPESAAGAIYNLSNGEPVKLIEVLRRLFDLLELPLRTRRVSRPAALAAGQMLEWLYRAFPALGAEPPFTRYTVGLLAYSQTLDLTKARDALRYEPRISVDEGLRRFADWWRSNLS</sequence>
<comment type="caution">
    <text evidence="2">The sequence shown here is derived from an EMBL/GenBank/DDBJ whole genome shotgun (WGS) entry which is preliminary data.</text>
</comment>
<gene>
    <name evidence="2" type="ORF">DFP98_129102</name>
</gene>
<dbReference type="InterPro" id="IPR001509">
    <property type="entry name" value="Epimerase_deHydtase"/>
</dbReference>
<dbReference type="Gene3D" id="3.40.50.720">
    <property type="entry name" value="NAD(P)-binding Rossmann-like Domain"/>
    <property type="match status" value="1"/>
</dbReference>
<dbReference type="OrthoDB" id="9811743at2"/>
<dbReference type="InterPro" id="IPR036291">
    <property type="entry name" value="NAD(P)-bd_dom_sf"/>
</dbReference>
<dbReference type="PANTHER" id="PTHR43245:SF24">
    <property type="entry name" value="DEHYDROGENASE"/>
    <property type="match status" value="1"/>
</dbReference>
<evidence type="ECO:0000313" key="3">
    <source>
        <dbReference type="Proteomes" id="UP000256977"/>
    </source>
</evidence>
<proteinExistence type="predicted"/>
<feature type="domain" description="NAD-dependent epimerase/dehydratase" evidence="1">
    <location>
        <begin position="4"/>
        <end position="229"/>
    </location>
</feature>
<name>A0A3D9IGL2_9BACL</name>
<organism evidence="2 3">
    <name type="scientific">Cohnella phaseoli</name>
    <dbReference type="NCBI Taxonomy" id="456490"/>
    <lineage>
        <taxon>Bacteria</taxon>
        <taxon>Bacillati</taxon>
        <taxon>Bacillota</taxon>
        <taxon>Bacilli</taxon>
        <taxon>Bacillales</taxon>
        <taxon>Paenibacillaceae</taxon>
        <taxon>Cohnella</taxon>
    </lineage>
</organism>
<reference evidence="2 3" key="1">
    <citation type="submission" date="2018-07" db="EMBL/GenBank/DDBJ databases">
        <title>Genomic Encyclopedia of Type Strains, Phase III (KMG-III): the genomes of soil and plant-associated and newly described type strains.</title>
        <authorList>
            <person name="Whitman W."/>
        </authorList>
    </citation>
    <scope>NUCLEOTIDE SEQUENCE [LARGE SCALE GENOMIC DNA]</scope>
    <source>
        <strain evidence="2 3">CECT 7287</strain>
    </source>
</reference>
<protein>
    <submittedName>
        <fullName evidence="2">Nucleoside-diphosphate-sugar epimerase</fullName>
    </submittedName>
</protein>
<dbReference type="AlphaFoldDB" id="A0A3D9IGL2"/>
<dbReference type="SUPFAM" id="SSF51735">
    <property type="entry name" value="NAD(P)-binding Rossmann-fold domains"/>
    <property type="match status" value="1"/>
</dbReference>
<keyword evidence="3" id="KW-1185">Reference proteome</keyword>
<dbReference type="RefSeq" id="WP_116064123.1">
    <property type="nucleotide sequence ID" value="NZ_QRDZ01000029.1"/>
</dbReference>
<evidence type="ECO:0000313" key="2">
    <source>
        <dbReference type="EMBL" id="RED60689.1"/>
    </source>
</evidence>
<accession>A0A3D9IGL2</accession>